<dbReference type="InterPro" id="IPR036116">
    <property type="entry name" value="FN3_sf"/>
</dbReference>
<organism evidence="2 3">
    <name type="scientific">Flavobacterium artemisiae</name>
    <dbReference type="NCBI Taxonomy" id="2126556"/>
    <lineage>
        <taxon>Bacteria</taxon>
        <taxon>Pseudomonadati</taxon>
        <taxon>Bacteroidota</taxon>
        <taxon>Flavobacteriia</taxon>
        <taxon>Flavobacteriales</taxon>
        <taxon>Flavobacteriaceae</taxon>
        <taxon>Flavobacterium</taxon>
    </lineage>
</organism>
<keyword evidence="3" id="KW-1185">Reference proteome</keyword>
<proteinExistence type="predicted"/>
<dbReference type="Gene3D" id="2.60.40.3620">
    <property type="match status" value="1"/>
</dbReference>
<comment type="caution">
    <text evidence="2">The sequence shown here is derived from an EMBL/GenBank/DDBJ whole genome shotgun (WGS) entry which is preliminary data.</text>
</comment>
<dbReference type="InterPro" id="IPR013783">
    <property type="entry name" value="Ig-like_fold"/>
</dbReference>
<dbReference type="SUPFAM" id="SSF49265">
    <property type="entry name" value="Fibronectin type III"/>
    <property type="match status" value="1"/>
</dbReference>
<evidence type="ECO:0000313" key="2">
    <source>
        <dbReference type="EMBL" id="MFD1604801.1"/>
    </source>
</evidence>
<dbReference type="RefSeq" id="WP_379815887.1">
    <property type="nucleotide sequence ID" value="NZ_JBHUDZ010000016.1"/>
</dbReference>
<dbReference type="Pfam" id="PF14292">
    <property type="entry name" value="SusE"/>
    <property type="match status" value="1"/>
</dbReference>
<feature type="domain" description="SusE outer membrane protein" evidence="1">
    <location>
        <begin position="25"/>
        <end position="130"/>
    </location>
</feature>
<evidence type="ECO:0000313" key="3">
    <source>
        <dbReference type="Proteomes" id="UP001597138"/>
    </source>
</evidence>
<dbReference type="Gene3D" id="2.60.40.10">
    <property type="entry name" value="Immunoglobulins"/>
    <property type="match status" value="1"/>
</dbReference>
<evidence type="ECO:0000259" key="1">
    <source>
        <dbReference type="Pfam" id="PF14292"/>
    </source>
</evidence>
<dbReference type="InterPro" id="IPR025970">
    <property type="entry name" value="SusE"/>
</dbReference>
<reference evidence="3" key="1">
    <citation type="journal article" date="2019" name="Int. J. Syst. Evol. Microbiol.">
        <title>The Global Catalogue of Microorganisms (GCM) 10K type strain sequencing project: providing services to taxonomists for standard genome sequencing and annotation.</title>
        <authorList>
            <consortium name="The Broad Institute Genomics Platform"/>
            <consortium name="The Broad Institute Genome Sequencing Center for Infectious Disease"/>
            <person name="Wu L."/>
            <person name="Ma J."/>
        </authorList>
    </citation>
    <scope>NUCLEOTIDE SEQUENCE [LARGE SCALE GENOMIC DNA]</scope>
    <source>
        <strain evidence="3">CCUG 70865</strain>
    </source>
</reference>
<gene>
    <name evidence="2" type="ORF">ACFSC2_18835</name>
</gene>
<protein>
    <submittedName>
        <fullName evidence="2">SusE domain-containing protein</fullName>
    </submittedName>
</protein>
<dbReference type="EMBL" id="JBHUDZ010000016">
    <property type="protein sequence ID" value="MFD1604801.1"/>
    <property type="molecule type" value="Genomic_DNA"/>
</dbReference>
<name>A0ABW4HHD9_9FLAO</name>
<dbReference type="PROSITE" id="PS51257">
    <property type="entry name" value="PROKAR_LIPOPROTEIN"/>
    <property type="match status" value="1"/>
</dbReference>
<dbReference type="Proteomes" id="UP001597138">
    <property type="component" value="Unassembled WGS sequence"/>
</dbReference>
<accession>A0ABW4HHD9</accession>
<sequence length="355" mass="38939">MKLIYKIFIAVLVLAGFSSCENEENLMILEPQEAAFSLITPEGGSSTILNKDTPNNTALTFTWEKVNYGNPTIVTYTVQFASSNTEFAAPIDITTSTTTHATITVAELNAKALELGLKANEEGTIDVRVKSTVGTTLSEPKLSTPITINLTPYRGVFPKVDLFLVGPGTAAGWSVTSNNMPIYRDPKEPAKQYYTGFFNKDGFKLIEQIGFWAPLYGTNGAKVQYRATESDTDPGVFPTTASGYYSFEINLEELTYKITPYTGPMTTYATIGLTGSVLTGDDAGWNTEVPLVKSAFDSHIWKVTQTLKAGKMKFKANNSWDVSWGDNGGDIIVEAGKYEIWFNDLDGRYMFIPTP</sequence>